<dbReference type="EMBL" id="HBIB01038212">
    <property type="protein sequence ID" value="CAE0262611.1"/>
    <property type="molecule type" value="Transcribed_RNA"/>
</dbReference>
<proteinExistence type="inferred from homology"/>
<dbReference type="GO" id="GO:0006210">
    <property type="term" value="P:thymine catabolic process"/>
    <property type="evidence" value="ECO:0007669"/>
    <property type="project" value="TreeGrafter"/>
</dbReference>
<keyword evidence="4" id="KW-0520">NAD</keyword>
<comment type="similarity">
    <text evidence="1">Belongs to the aldehyde dehydrogenase family.</text>
</comment>
<dbReference type="CDD" id="cd07085">
    <property type="entry name" value="ALDH_F6_MMSDH"/>
    <property type="match status" value="1"/>
</dbReference>
<protein>
    <recommendedName>
        <fullName evidence="2">methylmalonate-semialdehyde dehydrogenase (CoA acylating)</fullName>
        <ecNumber evidence="2">1.2.1.27</ecNumber>
    </recommendedName>
</protein>
<sequence>MTNRVPLIINGEEVQSSSDSFVDVLNPATQELVCQVPLATASELEDALKSASAAFPAWRDTPVQQRARVMLKLQALIREHSDEIAKCISIEQGKTFADAKGDVFRGLEVVEFSCSMPTLMMGEMLPQLSRHLDTEAFRVPLGVCSGICPFNFPAMIPLWMVPVAVAAGNTFILKPSERDPGACMILGRLFKEAGLPNGVLNIVHGTADCVKFLCTAPSIKAVSFVGSSKVGKIVYDLASTHGKRVQCNVGAKNHCVIMPDADPQASTSAVVGAAFGAAGQRCMAISVCVVVGDADQFIPLIKAKAQALKVTAGLEEGADIGPVISPEAKARIVAMVEKAKKDGAEVLLDGTNITVEEYPRGNFVGPTMLTAVDPSMEIYQEEVFGPVLIVMKVATLKEAIQLINENQYGNGTALFTRSGEAARQFKYEIEVGQVGINVPVPVPLPFFAWTGSKSSFLGDVNFYGKSGVRFYTQIRTVVSLWKPSGGEGDHAVSTSMPVLKH</sequence>
<dbReference type="PROSITE" id="PS00070">
    <property type="entry name" value="ALDEHYDE_DEHYDR_CYS"/>
    <property type="match status" value="1"/>
</dbReference>
<dbReference type="InterPro" id="IPR015590">
    <property type="entry name" value="Aldehyde_DH_dom"/>
</dbReference>
<evidence type="ECO:0000256" key="1">
    <source>
        <dbReference type="ARBA" id="ARBA00009986"/>
    </source>
</evidence>
<dbReference type="Pfam" id="PF00171">
    <property type="entry name" value="Aldedh"/>
    <property type="match status" value="1"/>
</dbReference>
<dbReference type="InterPro" id="IPR016162">
    <property type="entry name" value="Ald_DH_N"/>
</dbReference>
<dbReference type="PANTHER" id="PTHR43866">
    <property type="entry name" value="MALONATE-SEMIALDEHYDE DEHYDROGENASE"/>
    <property type="match status" value="1"/>
</dbReference>
<dbReference type="Gene3D" id="3.40.309.10">
    <property type="entry name" value="Aldehyde Dehydrogenase, Chain A, domain 2"/>
    <property type="match status" value="1"/>
</dbReference>
<dbReference type="InterPro" id="IPR016160">
    <property type="entry name" value="Ald_DH_CS_CYS"/>
</dbReference>
<evidence type="ECO:0000256" key="4">
    <source>
        <dbReference type="ARBA" id="ARBA00023027"/>
    </source>
</evidence>
<dbReference type="GO" id="GO:0004491">
    <property type="term" value="F:methylmalonate-semialdehyde dehydrogenase (acylating, NAD) activity"/>
    <property type="evidence" value="ECO:0007669"/>
    <property type="project" value="UniProtKB-EC"/>
</dbReference>
<dbReference type="FunFam" id="3.40.605.10:FF:000003">
    <property type="entry name" value="Methylmalonate-semialdehyde dehydrogenase [acylating]"/>
    <property type="match status" value="1"/>
</dbReference>
<dbReference type="AlphaFoldDB" id="A0A7S3GDC6"/>
<evidence type="ECO:0000313" key="6">
    <source>
        <dbReference type="EMBL" id="CAE0262611.1"/>
    </source>
</evidence>
<reference evidence="6" key="1">
    <citation type="submission" date="2021-01" db="EMBL/GenBank/DDBJ databases">
        <authorList>
            <person name="Corre E."/>
            <person name="Pelletier E."/>
            <person name="Niang G."/>
            <person name="Scheremetjew M."/>
            <person name="Finn R."/>
            <person name="Kale V."/>
            <person name="Holt S."/>
            <person name="Cochrane G."/>
            <person name="Meng A."/>
            <person name="Brown T."/>
            <person name="Cohen L."/>
        </authorList>
    </citation>
    <scope>NUCLEOTIDE SEQUENCE</scope>
    <source>
        <strain evidence="6">NIES-2562</strain>
    </source>
</reference>
<evidence type="ECO:0000256" key="2">
    <source>
        <dbReference type="ARBA" id="ARBA00013048"/>
    </source>
</evidence>
<gene>
    <name evidence="6" type="ORF">PBIL07802_LOCUS24906</name>
</gene>
<organism evidence="6">
    <name type="scientific">Palpitomonas bilix</name>
    <dbReference type="NCBI Taxonomy" id="652834"/>
    <lineage>
        <taxon>Eukaryota</taxon>
        <taxon>Eukaryota incertae sedis</taxon>
    </lineage>
</organism>
<evidence type="ECO:0000256" key="3">
    <source>
        <dbReference type="ARBA" id="ARBA00023002"/>
    </source>
</evidence>
<dbReference type="InterPro" id="IPR016163">
    <property type="entry name" value="Ald_DH_C"/>
</dbReference>
<feature type="domain" description="Aldehyde dehydrogenase" evidence="5">
    <location>
        <begin position="16"/>
        <end position="477"/>
    </location>
</feature>
<dbReference type="PANTHER" id="PTHR43866:SF3">
    <property type="entry name" value="METHYLMALONATE-SEMIALDEHYDE DEHYDROGENASE [ACYLATING], MITOCHONDRIAL"/>
    <property type="match status" value="1"/>
</dbReference>
<dbReference type="NCBIfam" id="TIGR01722">
    <property type="entry name" value="MMSDH"/>
    <property type="match status" value="1"/>
</dbReference>
<dbReference type="InterPro" id="IPR010061">
    <property type="entry name" value="MeMal-semiAld_DH"/>
</dbReference>
<name>A0A7S3GDC6_9EUKA</name>
<accession>A0A7S3GDC6</accession>
<keyword evidence="3" id="KW-0560">Oxidoreductase</keyword>
<dbReference type="EC" id="1.2.1.27" evidence="2"/>
<dbReference type="SUPFAM" id="SSF53720">
    <property type="entry name" value="ALDH-like"/>
    <property type="match status" value="1"/>
</dbReference>
<dbReference type="GO" id="GO:0006574">
    <property type="term" value="P:L-valine catabolic process"/>
    <property type="evidence" value="ECO:0007669"/>
    <property type="project" value="TreeGrafter"/>
</dbReference>
<dbReference type="GO" id="GO:0005739">
    <property type="term" value="C:mitochondrion"/>
    <property type="evidence" value="ECO:0007669"/>
    <property type="project" value="TreeGrafter"/>
</dbReference>
<dbReference type="Gene3D" id="3.40.605.10">
    <property type="entry name" value="Aldehyde Dehydrogenase, Chain A, domain 1"/>
    <property type="match status" value="1"/>
</dbReference>
<dbReference type="InterPro" id="IPR016161">
    <property type="entry name" value="Ald_DH/histidinol_DH"/>
</dbReference>
<dbReference type="FunFam" id="3.40.309.10:FF:000002">
    <property type="entry name" value="Methylmalonate-semialdehyde dehydrogenase (Acylating)"/>
    <property type="match status" value="1"/>
</dbReference>
<evidence type="ECO:0000259" key="5">
    <source>
        <dbReference type="Pfam" id="PF00171"/>
    </source>
</evidence>